<dbReference type="Pfam" id="PF12708">
    <property type="entry name" value="Pect-lyase_RHGA_epim"/>
    <property type="match status" value="1"/>
</dbReference>
<evidence type="ECO:0000313" key="4">
    <source>
        <dbReference type="Proteomes" id="UP000008141"/>
    </source>
</evidence>
<gene>
    <name evidence="3" type="ORF">CHLNCDRAFT_137070</name>
</gene>
<dbReference type="EMBL" id="GL433852">
    <property type="protein sequence ID" value="EFN53342.1"/>
    <property type="molecule type" value="Genomic_DNA"/>
</dbReference>
<dbReference type="SUPFAM" id="SSF51126">
    <property type="entry name" value="Pectin lyase-like"/>
    <property type="match status" value="1"/>
</dbReference>
<name>E1ZLX6_CHLVA</name>
<dbReference type="Gene3D" id="2.160.20.10">
    <property type="entry name" value="Single-stranded right-handed beta-helix, Pectin lyase-like"/>
    <property type="match status" value="1"/>
</dbReference>
<dbReference type="InParanoid" id="E1ZLX6"/>
<dbReference type="Proteomes" id="UP000008141">
    <property type="component" value="Unassembled WGS sequence"/>
</dbReference>
<dbReference type="AlphaFoldDB" id="E1ZLX6"/>
<reference evidence="3 4" key="1">
    <citation type="journal article" date="2010" name="Plant Cell">
        <title>The Chlorella variabilis NC64A genome reveals adaptation to photosymbiosis, coevolution with viruses, and cryptic sex.</title>
        <authorList>
            <person name="Blanc G."/>
            <person name="Duncan G."/>
            <person name="Agarkova I."/>
            <person name="Borodovsky M."/>
            <person name="Gurnon J."/>
            <person name="Kuo A."/>
            <person name="Lindquist E."/>
            <person name="Lucas S."/>
            <person name="Pangilinan J."/>
            <person name="Polle J."/>
            <person name="Salamov A."/>
            <person name="Terry A."/>
            <person name="Yamada T."/>
            <person name="Dunigan D.D."/>
            <person name="Grigoriev I.V."/>
            <person name="Claverie J.M."/>
            <person name="Van Etten J.L."/>
        </authorList>
    </citation>
    <scope>NUCLEOTIDE SEQUENCE [LARGE SCALE GENOMIC DNA]</scope>
    <source>
        <strain evidence="3 4">NC64A</strain>
    </source>
</reference>
<dbReference type="KEGG" id="cvr:CHLNCDRAFT_137070"/>
<dbReference type="InterPro" id="IPR012334">
    <property type="entry name" value="Pectin_lyas_fold"/>
</dbReference>
<accession>E1ZLX6</accession>
<feature type="compositionally biased region" description="Pro residues" evidence="1">
    <location>
        <begin position="1"/>
        <end position="24"/>
    </location>
</feature>
<proteinExistence type="predicted"/>
<evidence type="ECO:0000256" key="1">
    <source>
        <dbReference type="SAM" id="MobiDB-lite"/>
    </source>
</evidence>
<dbReference type="RefSeq" id="XP_005845444.1">
    <property type="nucleotide sequence ID" value="XM_005845382.1"/>
</dbReference>
<evidence type="ECO:0000313" key="3">
    <source>
        <dbReference type="EMBL" id="EFN53342.1"/>
    </source>
</evidence>
<dbReference type="InterPro" id="IPR011050">
    <property type="entry name" value="Pectin_lyase_fold/virulence"/>
</dbReference>
<feature type="region of interest" description="Disordered" evidence="1">
    <location>
        <begin position="1"/>
        <end position="31"/>
    </location>
</feature>
<organism evidence="4">
    <name type="scientific">Chlorella variabilis</name>
    <name type="common">Green alga</name>
    <dbReference type="NCBI Taxonomy" id="554065"/>
    <lineage>
        <taxon>Eukaryota</taxon>
        <taxon>Viridiplantae</taxon>
        <taxon>Chlorophyta</taxon>
        <taxon>core chlorophytes</taxon>
        <taxon>Trebouxiophyceae</taxon>
        <taxon>Chlorellales</taxon>
        <taxon>Chlorellaceae</taxon>
        <taxon>Chlorella clade</taxon>
        <taxon>Chlorella</taxon>
    </lineage>
</organism>
<dbReference type="GeneID" id="17352703"/>
<dbReference type="InterPro" id="IPR024535">
    <property type="entry name" value="RHGA/B-epi-like_pectate_lyase"/>
</dbReference>
<feature type="domain" description="Rhamnogalacturonase A/B/Epimerase-like pectate lyase" evidence="2">
    <location>
        <begin position="69"/>
        <end position="158"/>
    </location>
</feature>
<protein>
    <recommendedName>
        <fullName evidence="2">Rhamnogalacturonase A/B/Epimerase-like pectate lyase domain-containing protein</fullName>
    </recommendedName>
</protein>
<dbReference type="OrthoDB" id="509184at2759"/>
<keyword evidence="4" id="KW-1185">Reference proteome</keyword>
<sequence>MPSKPVPRPSPKPSPRPSPKPSPSPKGVQYSKLWGKGGELWRATSRLTDQSYSGYMANEARIPTYPVRFNVKAFGAKGNGRTDDTAAFKKAIDAASRLAATMSQAPDPGMGFQNGGRSGVTILVPSGTYRITQTLEIEQSNVVLKGEGAGRTTLYYPKSLSAIYGNKEEWAVSGSFLT</sequence>
<evidence type="ECO:0000259" key="2">
    <source>
        <dbReference type="Pfam" id="PF12708"/>
    </source>
</evidence>